<dbReference type="InterPro" id="IPR012337">
    <property type="entry name" value="RNaseH-like_sf"/>
</dbReference>
<dbReference type="GO" id="GO:0008408">
    <property type="term" value="F:3'-5' exonuclease activity"/>
    <property type="evidence" value="ECO:0007669"/>
    <property type="project" value="InterPro"/>
</dbReference>
<dbReference type="CDD" id="cd06142">
    <property type="entry name" value="RNaseD_exo"/>
    <property type="match status" value="1"/>
</dbReference>
<dbReference type="Gene3D" id="3.30.420.10">
    <property type="entry name" value="Ribonuclease H-like superfamily/Ribonuclease H"/>
    <property type="match status" value="1"/>
</dbReference>
<accession>A0A2P1P7I6</accession>
<dbReference type="KEGG" id="ptc:phytr_2740"/>
<dbReference type="Proteomes" id="UP000241762">
    <property type="component" value="Chromosome"/>
</dbReference>
<dbReference type="GO" id="GO:0006139">
    <property type="term" value="P:nucleobase-containing compound metabolic process"/>
    <property type="evidence" value="ECO:0007669"/>
    <property type="project" value="InterPro"/>
</dbReference>
<dbReference type="PANTHER" id="PTHR47649">
    <property type="entry name" value="RIBONUCLEASE D"/>
    <property type="match status" value="1"/>
</dbReference>
<sequence>MIYKFTNDLPDDVIIKGDLAIDTETMGLNLKRDRLCLLQMNNGKHTYLIKFQDKEYNALNLKKLLSDPDSVKIMHYARFDMAAIKQYLGVSLQNVFCTKIASKIARTYTDNHGLRTICAELLSVGISKQQQSSYWGAKNLSKEQEDYAANDVLYLHQIKDKLTGILKNEGRFELVQKICDFLPTRVELDLRGWEDDIFAH</sequence>
<dbReference type="SUPFAM" id="SSF53098">
    <property type="entry name" value="Ribonuclease H-like"/>
    <property type="match status" value="1"/>
</dbReference>
<feature type="domain" description="3'-5' exonuclease" evidence="1">
    <location>
        <begin position="1"/>
        <end position="167"/>
    </location>
</feature>
<gene>
    <name evidence="2" type="ORF">phytr_2740</name>
</gene>
<dbReference type="EMBL" id="CP027845">
    <property type="protein sequence ID" value="AVP87230.1"/>
    <property type="molecule type" value="Genomic_DNA"/>
</dbReference>
<dbReference type="RefSeq" id="WP_106874098.1">
    <property type="nucleotide sequence ID" value="NZ_CP027845.1"/>
</dbReference>
<reference evidence="2 3" key="1">
    <citation type="submission" date="2018-03" db="EMBL/GenBank/DDBJ databases">
        <title>A gene transfer event suggests a long-term partnership between eustigmatophyte algae and a novel lineage of endosymbiotic bacteria.</title>
        <authorList>
            <person name="Yurchenko T."/>
            <person name="Sevcikova T."/>
            <person name="Pribyl P."/>
            <person name="El Karkouri K."/>
            <person name="Klimes V."/>
            <person name="Amaral R."/>
            <person name="Zbrankova V."/>
            <person name="Kim E."/>
            <person name="Raoult D."/>
            <person name="Santos L.M.A."/>
            <person name="Elias M."/>
        </authorList>
    </citation>
    <scope>NUCLEOTIDE SEQUENCE [LARGE SCALE GENOMIC DNA]</scope>
    <source>
        <strain evidence="2">CCALA 838</strain>
    </source>
</reference>
<organism evidence="2 3">
    <name type="scientific">Candidatus Phycorickettsia trachydisci</name>
    <dbReference type="NCBI Taxonomy" id="2115978"/>
    <lineage>
        <taxon>Bacteria</taxon>
        <taxon>Pseudomonadati</taxon>
        <taxon>Pseudomonadota</taxon>
        <taxon>Alphaproteobacteria</taxon>
        <taxon>Rickettsiales</taxon>
        <taxon>Rickettsiaceae</taxon>
        <taxon>Candidatus Phycorickettsia</taxon>
    </lineage>
</organism>
<evidence type="ECO:0000313" key="2">
    <source>
        <dbReference type="EMBL" id="AVP87230.1"/>
    </source>
</evidence>
<dbReference type="InterPro" id="IPR051086">
    <property type="entry name" value="RNase_D-like"/>
</dbReference>
<name>A0A2P1P7I6_9RICK</name>
<dbReference type="SMART" id="SM00474">
    <property type="entry name" value="35EXOc"/>
    <property type="match status" value="1"/>
</dbReference>
<keyword evidence="3" id="KW-1185">Reference proteome</keyword>
<dbReference type="PANTHER" id="PTHR47649:SF1">
    <property type="entry name" value="RIBONUCLEASE D"/>
    <property type="match status" value="1"/>
</dbReference>
<evidence type="ECO:0000259" key="1">
    <source>
        <dbReference type="SMART" id="SM00474"/>
    </source>
</evidence>
<evidence type="ECO:0000313" key="3">
    <source>
        <dbReference type="Proteomes" id="UP000241762"/>
    </source>
</evidence>
<dbReference type="OrthoDB" id="4224322at2"/>
<proteinExistence type="predicted"/>
<dbReference type="InterPro" id="IPR002562">
    <property type="entry name" value="3'-5'_exonuclease_dom"/>
</dbReference>
<protein>
    <submittedName>
        <fullName evidence="2">Ribonuclease D</fullName>
    </submittedName>
</protein>
<dbReference type="InterPro" id="IPR036397">
    <property type="entry name" value="RNaseH_sf"/>
</dbReference>
<dbReference type="GO" id="GO:0003676">
    <property type="term" value="F:nucleic acid binding"/>
    <property type="evidence" value="ECO:0007669"/>
    <property type="project" value="InterPro"/>
</dbReference>
<dbReference type="Pfam" id="PF01612">
    <property type="entry name" value="DNA_pol_A_exo1"/>
    <property type="match status" value="1"/>
</dbReference>
<dbReference type="AlphaFoldDB" id="A0A2P1P7I6"/>